<accession>A0A8S3FJW4</accession>
<protein>
    <recommendedName>
        <fullName evidence="11">Sulphur transport domain-containing protein</fullName>
    </recommendedName>
</protein>
<keyword evidence="5 8" id="KW-0812">Transmembrane</keyword>
<keyword evidence="2" id="KW-0813">Transport</keyword>
<keyword evidence="4" id="KW-0997">Cell inner membrane</keyword>
<feature type="transmembrane region" description="Helical" evidence="8">
    <location>
        <begin position="53"/>
        <end position="75"/>
    </location>
</feature>
<dbReference type="PANTHER" id="PTHR30574">
    <property type="entry name" value="INNER MEMBRANE PROTEIN YEDE"/>
    <property type="match status" value="1"/>
</dbReference>
<keyword evidence="7 8" id="KW-0472">Membrane</keyword>
<evidence type="ECO:0000313" key="10">
    <source>
        <dbReference type="Proteomes" id="UP000681967"/>
    </source>
</evidence>
<comment type="subcellular location">
    <subcellularLocation>
        <location evidence="1">Cell inner membrane</location>
        <topology evidence="1">Multi-pass membrane protein</topology>
    </subcellularLocation>
</comment>
<organism evidence="9 10">
    <name type="scientific">Rotaria magnacalcarata</name>
    <dbReference type="NCBI Taxonomy" id="392030"/>
    <lineage>
        <taxon>Eukaryota</taxon>
        <taxon>Metazoa</taxon>
        <taxon>Spiralia</taxon>
        <taxon>Gnathifera</taxon>
        <taxon>Rotifera</taxon>
        <taxon>Eurotatoria</taxon>
        <taxon>Bdelloidea</taxon>
        <taxon>Philodinida</taxon>
        <taxon>Philodinidae</taxon>
        <taxon>Rotaria</taxon>
    </lineage>
</organism>
<evidence type="ECO:0000256" key="7">
    <source>
        <dbReference type="ARBA" id="ARBA00023136"/>
    </source>
</evidence>
<keyword evidence="6 8" id="KW-1133">Transmembrane helix</keyword>
<evidence type="ECO:0000256" key="6">
    <source>
        <dbReference type="ARBA" id="ARBA00022989"/>
    </source>
</evidence>
<dbReference type="GO" id="GO:0005886">
    <property type="term" value="C:plasma membrane"/>
    <property type="evidence" value="ECO:0007669"/>
    <property type="project" value="UniProtKB-SubCell"/>
</dbReference>
<sequence length="81" mass="7934">SAISAGLSKTIPLGPENGTNILNSILGGFILLLGAPCAGGCTSGQGISGTTHLLIGSFITTASIFGGGIIFAFSYSLSNSE</sequence>
<reference evidence="9" key="1">
    <citation type="submission" date="2021-02" db="EMBL/GenBank/DDBJ databases">
        <authorList>
            <person name="Nowell W R."/>
        </authorList>
    </citation>
    <scope>NUCLEOTIDE SEQUENCE</scope>
</reference>
<dbReference type="EMBL" id="CAJOBH010246956">
    <property type="protein sequence ID" value="CAF5127842.1"/>
    <property type="molecule type" value="Genomic_DNA"/>
</dbReference>
<dbReference type="Proteomes" id="UP000681967">
    <property type="component" value="Unassembled WGS sequence"/>
</dbReference>
<proteinExistence type="predicted"/>
<dbReference type="PANTHER" id="PTHR30574:SF1">
    <property type="entry name" value="SULPHUR TRANSPORT DOMAIN-CONTAINING PROTEIN"/>
    <property type="match status" value="1"/>
</dbReference>
<name>A0A8S3FJW4_9BILA</name>
<evidence type="ECO:0000256" key="3">
    <source>
        <dbReference type="ARBA" id="ARBA00022475"/>
    </source>
</evidence>
<evidence type="ECO:0008006" key="11">
    <source>
        <dbReference type="Google" id="ProtNLM"/>
    </source>
</evidence>
<keyword evidence="3" id="KW-1003">Cell membrane</keyword>
<evidence type="ECO:0000256" key="8">
    <source>
        <dbReference type="SAM" id="Phobius"/>
    </source>
</evidence>
<gene>
    <name evidence="9" type="ORF">BYL167_LOCUS68048</name>
</gene>
<evidence type="ECO:0000256" key="4">
    <source>
        <dbReference type="ARBA" id="ARBA00022519"/>
    </source>
</evidence>
<dbReference type="Pfam" id="PF04143">
    <property type="entry name" value="Sulf_transp"/>
    <property type="match status" value="1"/>
</dbReference>
<evidence type="ECO:0000256" key="2">
    <source>
        <dbReference type="ARBA" id="ARBA00022448"/>
    </source>
</evidence>
<feature type="non-terminal residue" evidence="9">
    <location>
        <position position="1"/>
    </location>
</feature>
<comment type="caution">
    <text evidence="9">The sequence shown here is derived from an EMBL/GenBank/DDBJ whole genome shotgun (WGS) entry which is preliminary data.</text>
</comment>
<evidence type="ECO:0000256" key="1">
    <source>
        <dbReference type="ARBA" id="ARBA00004429"/>
    </source>
</evidence>
<feature type="transmembrane region" description="Helical" evidence="8">
    <location>
        <begin position="21"/>
        <end position="41"/>
    </location>
</feature>
<dbReference type="AlphaFoldDB" id="A0A8S3FJW4"/>
<evidence type="ECO:0000256" key="5">
    <source>
        <dbReference type="ARBA" id="ARBA00022692"/>
    </source>
</evidence>
<evidence type="ECO:0000313" key="9">
    <source>
        <dbReference type="EMBL" id="CAF5127842.1"/>
    </source>
</evidence>
<dbReference type="InterPro" id="IPR007272">
    <property type="entry name" value="Sulf_transp_TsuA/YedE"/>
</dbReference>